<feature type="compositionally biased region" description="Polar residues" evidence="1">
    <location>
        <begin position="292"/>
        <end position="307"/>
    </location>
</feature>
<protein>
    <submittedName>
        <fullName evidence="3">Ubiquitin carboxyl-terminal hydrolase MINDY-1/2</fullName>
    </submittedName>
</protein>
<feature type="compositionally biased region" description="Polar residues" evidence="1">
    <location>
        <begin position="888"/>
        <end position="903"/>
    </location>
</feature>
<dbReference type="InterPro" id="IPR007518">
    <property type="entry name" value="MINDY"/>
</dbReference>
<evidence type="ECO:0000256" key="1">
    <source>
        <dbReference type="SAM" id="MobiDB-lite"/>
    </source>
</evidence>
<feature type="compositionally biased region" description="Polar residues" evidence="1">
    <location>
        <begin position="42"/>
        <end position="54"/>
    </location>
</feature>
<feature type="compositionally biased region" description="Basic and acidic residues" evidence="1">
    <location>
        <begin position="937"/>
        <end position="947"/>
    </location>
</feature>
<feature type="compositionally biased region" description="Basic and acidic residues" evidence="1">
    <location>
        <begin position="743"/>
        <end position="753"/>
    </location>
</feature>
<dbReference type="Proteomes" id="UP000749293">
    <property type="component" value="Unassembled WGS sequence"/>
</dbReference>
<comment type="caution">
    <text evidence="3">The sequence shown here is derived from an EMBL/GenBank/DDBJ whole genome shotgun (WGS) entry which is preliminary data.</text>
</comment>
<name>A0A9P4YPQ3_9HYPO</name>
<dbReference type="PANTHER" id="PTHR18063">
    <property type="entry name" value="NF-E2 INDUCIBLE PROTEIN"/>
    <property type="match status" value="1"/>
</dbReference>
<dbReference type="GO" id="GO:0004843">
    <property type="term" value="F:cysteine-type deubiquitinase activity"/>
    <property type="evidence" value="ECO:0007669"/>
    <property type="project" value="InterPro"/>
</dbReference>
<feature type="compositionally biased region" description="Polar residues" evidence="1">
    <location>
        <begin position="202"/>
        <end position="215"/>
    </location>
</feature>
<organism evidence="3 4">
    <name type="scientific">Geosmithia morbida</name>
    <dbReference type="NCBI Taxonomy" id="1094350"/>
    <lineage>
        <taxon>Eukaryota</taxon>
        <taxon>Fungi</taxon>
        <taxon>Dikarya</taxon>
        <taxon>Ascomycota</taxon>
        <taxon>Pezizomycotina</taxon>
        <taxon>Sordariomycetes</taxon>
        <taxon>Hypocreomycetidae</taxon>
        <taxon>Hypocreales</taxon>
        <taxon>Bionectriaceae</taxon>
        <taxon>Geosmithia</taxon>
    </lineage>
</organism>
<dbReference type="EMBL" id="JAANYQ010000023">
    <property type="protein sequence ID" value="KAF4119542.1"/>
    <property type="molecule type" value="Genomic_DNA"/>
</dbReference>
<feature type="region of interest" description="Disordered" evidence="1">
    <location>
        <begin position="1"/>
        <end position="180"/>
    </location>
</feature>
<feature type="compositionally biased region" description="Polar residues" evidence="1">
    <location>
        <begin position="239"/>
        <end position="251"/>
    </location>
</feature>
<dbReference type="InterPro" id="IPR033979">
    <property type="entry name" value="MINDY_domain"/>
</dbReference>
<evidence type="ECO:0000313" key="4">
    <source>
        <dbReference type="Proteomes" id="UP000749293"/>
    </source>
</evidence>
<dbReference type="GO" id="GO:0005829">
    <property type="term" value="C:cytosol"/>
    <property type="evidence" value="ECO:0007669"/>
    <property type="project" value="TreeGrafter"/>
</dbReference>
<dbReference type="AlphaFoldDB" id="A0A9P4YPQ3"/>
<evidence type="ECO:0000313" key="3">
    <source>
        <dbReference type="EMBL" id="KAF4119542.1"/>
    </source>
</evidence>
<sequence length="947" mass="102177">MTAPAREPDSNDPSRNLTRQDSWEIYSDESDGEDSELKAAASNGTQTGTGSGHNTHPAPVGQQQPQGTGSSGPNGVPDALLPGGGRAQTNPFLRNKSSQSSVAPPTEALSRLRTTDAPPNPWQQHQQLGRSGTVRSASDYGTPPATSTSGTNPWESKPLDRDYSPALDFPDDSPVAAAPAVRLADPSSVWELTSGIPAHAPDTTTLPPATIQAVSYASPAQPPTCTRGPSAPPILDVSAQPTGIPSISKAPSPQPPPKIVAPIEAGASQDRRSRSHSPAIASLPSDDDSTWADVSQGQATTGESNAWTGLDAFERPDKGKERAAEAQVDEWKLVDLGEGSAVAEDRSAEDTGEQRRARPSTSGNDGRWLSPRPAVDTKTEMYQIKKIKWNDATTSQNPRPSPILVQNANGPCPLVALVNALSLTTPADVDDASLVDVLRSREQISLNLLLDAVFEELMSPRRTNPDAPLPDVGDLYAFLMSLHTGMNVNPRFIPSREIRQAYARTSLTQLRPSDRGNLIPGTFENTHEMSLYATFKIPLIHGWLPQVDDVVYGALERQAQSYEDAQNLLFRQEELEMKLSDSTDGLTGEEQLLYQDIVTIRAFLDSSATQLTPWGIDVISKAIRPGTFAILFRNDHFSTLYCHPQTLELVTLVTDEGYRSYPDVVWESLVDTSGQRTQYLSGDFKVIDHGQLTTLDGAGNRQSGSGGDWTAVRNRRGGRGASQAPGTSSEAEAAAAAAAEPGLDAREQEDRDMALALQLQEEEDQRQREDARREREQRTTNQYIEQQGRRPYGSSTSGTRASSGNHSIAPARRSSNVNTYVTRPDAARPQHQRTSPMPAPPASPQNIRPMLPPRGQDLPHQTADVPPPYEQAAHDEPFRPPMGHPSHETSSTDVSGPSTSNASVDVPPGRPGRYGYGQRPSAMGSSTSIRPSGEGIGRNRDRDCRVM</sequence>
<feature type="compositionally biased region" description="Polar residues" evidence="1">
    <location>
        <begin position="87"/>
        <end position="103"/>
    </location>
</feature>
<feature type="region of interest" description="Disordered" evidence="1">
    <location>
        <begin position="695"/>
        <end position="947"/>
    </location>
</feature>
<feature type="compositionally biased region" description="Basic and acidic residues" evidence="1">
    <location>
        <begin position="765"/>
        <end position="778"/>
    </location>
</feature>
<dbReference type="Pfam" id="PF04424">
    <property type="entry name" value="MINDY_DUB"/>
    <property type="match status" value="1"/>
</dbReference>
<feature type="region of interest" description="Disordered" evidence="1">
    <location>
        <begin position="340"/>
        <end position="375"/>
    </location>
</feature>
<gene>
    <name evidence="3" type="ORF">GMORB2_4672</name>
</gene>
<feature type="compositionally biased region" description="Low complexity" evidence="1">
    <location>
        <begin position="57"/>
        <end position="73"/>
    </location>
</feature>
<feature type="compositionally biased region" description="Polar residues" evidence="1">
    <location>
        <begin position="11"/>
        <end position="20"/>
    </location>
</feature>
<dbReference type="PANTHER" id="PTHR18063:SF6">
    <property type="entry name" value="UBIQUITIN CARBOXYL-TERMINAL HYDROLASE"/>
    <property type="match status" value="1"/>
</dbReference>
<dbReference type="GO" id="GO:0016807">
    <property type="term" value="F:cysteine-type carboxypeptidase activity"/>
    <property type="evidence" value="ECO:0007669"/>
    <property type="project" value="TreeGrafter"/>
</dbReference>
<accession>A0A9P4YPQ3</accession>
<feature type="compositionally biased region" description="Low complexity" evidence="1">
    <location>
        <begin position="911"/>
        <end position="920"/>
    </location>
</feature>
<keyword evidence="3" id="KW-0378">Hydrolase</keyword>
<evidence type="ECO:0000259" key="2">
    <source>
        <dbReference type="Pfam" id="PF04424"/>
    </source>
</evidence>
<dbReference type="GO" id="GO:1990380">
    <property type="term" value="F:K48-linked deubiquitinase activity"/>
    <property type="evidence" value="ECO:0007669"/>
    <property type="project" value="InterPro"/>
</dbReference>
<feature type="compositionally biased region" description="Polar residues" evidence="1">
    <location>
        <begin position="144"/>
        <end position="154"/>
    </location>
</feature>
<feature type="compositionally biased region" description="Low complexity" evidence="1">
    <location>
        <begin position="730"/>
        <end position="740"/>
    </location>
</feature>
<dbReference type="GO" id="GO:0071108">
    <property type="term" value="P:protein K48-linked deubiquitination"/>
    <property type="evidence" value="ECO:0007669"/>
    <property type="project" value="TreeGrafter"/>
</dbReference>
<dbReference type="OrthoDB" id="10261212at2759"/>
<dbReference type="GO" id="GO:0071944">
    <property type="term" value="C:cell periphery"/>
    <property type="evidence" value="ECO:0007669"/>
    <property type="project" value="TreeGrafter"/>
</dbReference>
<dbReference type="RefSeq" id="XP_035318194.1">
    <property type="nucleotide sequence ID" value="XM_035466646.1"/>
</dbReference>
<proteinExistence type="predicted"/>
<feature type="domain" description="MINDY deubiquitinase" evidence="2">
    <location>
        <begin position="381"/>
        <end position="684"/>
    </location>
</feature>
<feature type="compositionally biased region" description="Low complexity" evidence="1">
    <location>
        <begin position="793"/>
        <end position="804"/>
    </location>
</feature>
<dbReference type="GeneID" id="55970900"/>
<feature type="compositionally biased region" description="Polar residues" evidence="1">
    <location>
        <begin position="122"/>
        <end position="136"/>
    </location>
</feature>
<keyword evidence="4" id="KW-1185">Reference proteome</keyword>
<feature type="compositionally biased region" description="Basic and acidic residues" evidence="1">
    <location>
        <begin position="343"/>
        <end position="356"/>
    </location>
</feature>
<feature type="region of interest" description="Disordered" evidence="1">
    <location>
        <begin position="193"/>
        <end position="311"/>
    </location>
</feature>
<reference evidence="3" key="1">
    <citation type="submission" date="2020-03" db="EMBL/GenBank/DDBJ databases">
        <title>Site-based positive gene gene selection in Geosmithia morbida across the United States reveals a broad range of putative effectors and factors for local host and environmental adapation.</title>
        <authorList>
            <person name="Onufrak A."/>
            <person name="Murdoch R.W."/>
            <person name="Gazis R."/>
            <person name="Huff M."/>
            <person name="Staton M."/>
            <person name="Klingeman W."/>
            <person name="Hadziabdic D."/>
        </authorList>
    </citation>
    <scope>NUCLEOTIDE SEQUENCE</scope>
    <source>
        <strain evidence="3">1262</strain>
    </source>
</reference>